<feature type="region of interest" description="Disordered" evidence="2">
    <location>
        <begin position="854"/>
        <end position="877"/>
    </location>
</feature>
<feature type="region of interest" description="Disordered" evidence="2">
    <location>
        <begin position="159"/>
        <end position="187"/>
    </location>
</feature>
<evidence type="ECO:0000256" key="1">
    <source>
        <dbReference type="SAM" id="Coils"/>
    </source>
</evidence>
<feature type="region of interest" description="Disordered" evidence="2">
    <location>
        <begin position="711"/>
        <end position="747"/>
    </location>
</feature>
<organism evidence="4 5">
    <name type="scientific">Friedmanniomyces endolithicus</name>
    <dbReference type="NCBI Taxonomy" id="329885"/>
    <lineage>
        <taxon>Eukaryota</taxon>
        <taxon>Fungi</taxon>
        <taxon>Dikarya</taxon>
        <taxon>Ascomycota</taxon>
        <taxon>Pezizomycotina</taxon>
        <taxon>Dothideomycetes</taxon>
        <taxon>Dothideomycetidae</taxon>
        <taxon>Mycosphaerellales</taxon>
        <taxon>Teratosphaeriaceae</taxon>
        <taxon>Friedmanniomyces</taxon>
    </lineage>
</organism>
<evidence type="ECO:0000256" key="2">
    <source>
        <dbReference type="SAM" id="MobiDB-lite"/>
    </source>
</evidence>
<accession>A0AAN6FR08</accession>
<dbReference type="InterPro" id="IPR056002">
    <property type="entry name" value="DUF7580"/>
</dbReference>
<evidence type="ECO:0000313" key="4">
    <source>
        <dbReference type="EMBL" id="KAK0321944.1"/>
    </source>
</evidence>
<evidence type="ECO:0000259" key="3">
    <source>
        <dbReference type="Pfam" id="PF24476"/>
    </source>
</evidence>
<dbReference type="EMBL" id="JASUXU010000018">
    <property type="protein sequence ID" value="KAK0321944.1"/>
    <property type="molecule type" value="Genomic_DNA"/>
</dbReference>
<gene>
    <name evidence="4" type="ORF">LTR82_006915</name>
</gene>
<dbReference type="SUPFAM" id="SSF56112">
    <property type="entry name" value="Protein kinase-like (PK-like)"/>
    <property type="match status" value="1"/>
</dbReference>
<feature type="compositionally biased region" description="Acidic residues" evidence="2">
    <location>
        <begin position="969"/>
        <end position="978"/>
    </location>
</feature>
<dbReference type="PANTHER" id="PTHR37542:SF2">
    <property type="entry name" value="PROTEIN KINASE DOMAIN-CONTAINING PROTEIN"/>
    <property type="match status" value="1"/>
</dbReference>
<sequence length="1268" mass="138455">MEAYRHAHHSHARRSQLTKLYSDTKKSTLTSITAYPTAIENFPDLRRKFRIQNDRLITWGLAWSDEERGADGDIDDAVARAGLTETVDSVLRNIKEVTEEAERIQHASLSHALGLGGEKVAVPAKAATFDQARYEDLLQDLTTSIDTLYDLSRSRRALARGEHPSFKSTSTEASHSDKPTSIRKGLLRTPSYASSEITLVNPPSFNRPSLSPYAGLPPSIEVSALCLPEEGPPPYESIGVPSTTRLVAGLFRSKASESVQNRLGSNAAEVPVLVEYANFDSVYRETHVPPPLQRLEALAAYFQPMRPESQTNISLLGYFEDPNQPRIGLVYDVPYAIQNKLQGTLHRAAQMLAPISLLKLIQKASKAQAAAGEISVPPLEDRFRVATNLAEQLLDLHSSELAHGNINSSSVVFVKTAEEQGSMHLRAPLWASFDLFSKCNVEGIKRAINLNIYRSPNDAPHDANRVLADDIRFDMYSFALVLLEIGLWTPIGDFYKAKYTLSDFKLRLERIWIPKLAQKCGSAYMRAVQECFQMAEGANVPKLTMDLIYAPLLSRLRRCCLLDDSDARADAMSLGGSFAEYAAPSRGARMSSKHVAAYTDHSLLARQVSDPNELLRSHLIASPSQISGSHRLTSLPNFAAASVPMAYAGMSPSTQAGVSRVPSTRSQLSHRSSISQIKQRVTERFTSQPSFRDYKRKVTVIQQAWRERAARKRELSSIDSGQDSNRAHVSIPKASNEGAGDSGKMARPVRRSYPSMIVPPEVVDLWYKDAGPRLAKLCERALKGSKESSSIAITMYGETPETAKPTFLVTCKSTAKVKQMLKAHFKHDPSFCCLRVKKTIDEIRYARRSRRYGESAARRTMAPSVAPDRAANPDYQERPVCGASIGAYRDEEHLPPVSLGGVVLVDGVAYGMSVHHMLEPPDDEEEEEDAEAGADDESETSSIGSADSISVYAHSDDESTVRPPSTLSDPEEDDEIYEGDLPGIAPHDFEEVEITQPALDDAVECDLHVDVSAEDDDGDSGIDEDHLLSYKLGQVFASSGLKRSTASTHKEGFRSISQSLPQEIDWALFELIPPRVHPFNIVRGGGRYCSAAGPCGSTFPNAIRKSSELACAQVHCIGRTSGLASGVTSSTMEVVKIRGRSTFSASWTVSGDFGAGGDSGAWVIGNEDGKVCGHVLASKTGRTYICPMELLLEDIRTTLSATSVVLPGAEATEICQVTPAEAGQAVVEAVSQLRLADSDMGGVALPASPKRPMRCNIFRRTLEVETAG</sequence>
<dbReference type="Proteomes" id="UP001168146">
    <property type="component" value="Unassembled WGS sequence"/>
</dbReference>
<protein>
    <recommendedName>
        <fullName evidence="3">DUF7580 domain-containing protein</fullName>
    </recommendedName>
</protein>
<dbReference type="InterPro" id="IPR011009">
    <property type="entry name" value="Kinase-like_dom_sf"/>
</dbReference>
<feature type="region of interest" description="Disordered" evidence="2">
    <location>
        <begin position="920"/>
        <end position="983"/>
    </location>
</feature>
<feature type="coiled-coil region" evidence="1">
    <location>
        <begin position="80"/>
        <end position="107"/>
    </location>
</feature>
<feature type="compositionally biased region" description="Acidic residues" evidence="2">
    <location>
        <begin position="920"/>
        <end position="939"/>
    </location>
</feature>
<reference evidence="4" key="1">
    <citation type="submission" date="2021-12" db="EMBL/GenBank/DDBJ databases">
        <title>Black yeast isolated from Biological Soil Crust.</title>
        <authorList>
            <person name="Kurbessoian T."/>
        </authorList>
    </citation>
    <scope>NUCLEOTIDE SEQUENCE</scope>
    <source>
        <strain evidence="4">CCFEE 5208</strain>
    </source>
</reference>
<keyword evidence="1" id="KW-0175">Coiled coil</keyword>
<comment type="caution">
    <text evidence="4">The sequence shown here is derived from an EMBL/GenBank/DDBJ whole genome shotgun (WGS) entry which is preliminary data.</text>
</comment>
<dbReference type="PANTHER" id="PTHR37542">
    <property type="entry name" value="HELO DOMAIN-CONTAINING PROTEIN-RELATED"/>
    <property type="match status" value="1"/>
</dbReference>
<dbReference type="AlphaFoldDB" id="A0AAN6FR08"/>
<dbReference type="Pfam" id="PF24476">
    <property type="entry name" value="DUF7580"/>
    <property type="match status" value="1"/>
</dbReference>
<evidence type="ECO:0000313" key="5">
    <source>
        <dbReference type="Proteomes" id="UP001168146"/>
    </source>
</evidence>
<name>A0AAN6FR08_9PEZI</name>
<dbReference type="Gene3D" id="1.10.510.10">
    <property type="entry name" value="Transferase(Phosphotransferase) domain 1"/>
    <property type="match status" value="1"/>
</dbReference>
<proteinExistence type="predicted"/>
<feature type="domain" description="DUF7580" evidence="3">
    <location>
        <begin position="348"/>
        <end position="536"/>
    </location>
</feature>
<feature type="region of interest" description="Disordered" evidence="2">
    <location>
        <begin position="652"/>
        <end position="681"/>
    </location>
</feature>